<keyword evidence="3" id="KW-1185">Reference proteome</keyword>
<accession>A0A7T8QUZ9</accession>
<evidence type="ECO:0000256" key="1">
    <source>
        <dbReference type="SAM" id="MobiDB-lite"/>
    </source>
</evidence>
<dbReference type="Proteomes" id="UP000595437">
    <property type="component" value="Chromosome 1"/>
</dbReference>
<feature type="non-terminal residue" evidence="2">
    <location>
        <position position="1"/>
    </location>
</feature>
<evidence type="ECO:0000313" key="2">
    <source>
        <dbReference type="EMBL" id="QQP56074.1"/>
    </source>
</evidence>
<dbReference type="EMBL" id="CP045890">
    <property type="protein sequence ID" value="QQP56074.1"/>
    <property type="molecule type" value="Genomic_DNA"/>
</dbReference>
<organism evidence="2 3">
    <name type="scientific">Caligus rogercresseyi</name>
    <name type="common">Sea louse</name>
    <dbReference type="NCBI Taxonomy" id="217165"/>
    <lineage>
        <taxon>Eukaryota</taxon>
        <taxon>Metazoa</taxon>
        <taxon>Ecdysozoa</taxon>
        <taxon>Arthropoda</taxon>
        <taxon>Crustacea</taxon>
        <taxon>Multicrustacea</taxon>
        <taxon>Hexanauplia</taxon>
        <taxon>Copepoda</taxon>
        <taxon>Siphonostomatoida</taxon>
        <taxon>Caligidae</taxon>
        <taxon>Caligus</taxon>
    </lineage>
</organism>
<evidence type="ECO:0000313" key="3">
    <source>
        <dbReference type="Proteomes" id="UP000595437"/>
    </source>
</evidence>
<feature type="compositionally biased region" description="Basic and acidic residues" evidence="1">
    <location>
        <begin position="53"/>
        <end position="63"/>
    </location>
</feature>
<reference evidence="3" key="1">
    <citation type="submission" date="2021-01" db="EMBL/GenBank/DDBJ databases">
        <title>Caligus Genome Assembly.</title>
        <authorList>
            <person name="Gallardo-Escarate C."/>
        </authorList>
    </citation>
    <scope>NUCLEOTIDE SEQUENCE [LARGE SCALE GENOMIC DNA]</scope>
</reference>
<proteinExistence type="predicted"/>
<feature type="region of interest" description="Disordered" evidence="1">
    <location>
        <begin position="53"/>
        <end position="76"/>
    </location>
</feature>
<protein>
    <submittedName>
        <fullName evidence="2">Uncharacterized protein</fullName>
    </submittedName>
</protein>
<dbReference type="AlphaFoldDB" id="A0A7T8QUZ9"/>
<gene>
    <name evidence="2" type="ORF">FKW44_000628</name>
</gene>
<sequence>VDMVKFEKIFARNPSPRRSIQMKAFKEKYFEASRTFSAHQEAILKRKAEVEANERVQQKKEETLPPPPLRMEETLPEDVRAGMRLSIREGREAVARLESRSGDANDTFRSVVGYIRDDVTASLHLSARSACWRS</sequence>
<name>A0A7T8QUZ9_CALRO</name>